<evidence type="ECO:0000259" key="3">
    <source>
        <dbReference type="PROSITE" id="PS50830"/>
    </source>
</evidence>
<dbReference type="PROSITE" id="PS01284">
    <property type="entry name" value="TNASE_2"/>
    <property type="match status" value="1"/>
</dbReference>
<name>A0ABV8MI43_9NEIS</name>
<dbReference type="RefSeq" id="WP_378159859.1">
    <property type="nucleotide sequence ID" value="NZ_JBHSBU010000001.1"/>
</dbReference>
<dbReference type="InterPro" id="IPR035437">
    <property type="entry name" value="SNase_OB-fold_sf"/>
</dbReference>
<protein>
    <submittedName>
        <fullName evidence="4">Thermonuclease family protein</fullName>
    </submittedName>
</protein>
<dbReference type="EMBL" id="JBHSBU010000001">
    <property type="protein sequence ID" value="MFC4157819.1"/>
    <property type="molecule type" value="Genomic_DNA"/>
</dbReference>
<keyword evidence="2" id="KW-1133">Transmembrane helix</keyword>
<dbReference type="SMART" id="SM00318">
    <property type="entry name" value="SNc"/>
    <property type="match status" value="1"/>
</dbReference>
<feature type="domain" description="TNase-like" evidence="3">
    <location>
        <begin position="62"/>
        <end position="190"/>
    </location>
</feature>
<dbReference type="InterPro" id="IPR002071">
    <property type="entry name" value="Thermonucl_AS"/>
</dbReference>
<evidence type="ECO:0000256" key="2">
    <source>
        <dbReference type="SAM" id="Phobius"/>
    </source>
</evidence>
<evidence type="ECO:0000313" key="4">
    <source>
        <dbReference type="EMBL" id="MFC4157819.1"/>
    </source>
</evidence>
<gene>
    <name evidence="4" type="ORF">ACFOW7_00475</name>
</gene>
<feature type="region of interest" description="Disordered" evidence="1">
    <location>
        <begin position="164"/>
        <end position="206"/>
    </location>
</feature>
<dbReference type="PANTHER" id="PTHR12302">
    <property type="entry name" value="EBNA2 BINDING PROTEIN P100"/>
    <property type="match status" value="1"/>
</dbReference>
<reference evidence="5" key="1">
    <citation type="journal article" date="2019" name="Int. J. Syst. Evol. Microbiol.">
        <title>The Global Catalogue of Microorganisms (GCM) 10K type strain sequencing project: providing services to taxonomists for standard genome sequencing and annotation.</title>
        <authorList>
            <consortium name="The Broad Institute Genomics Platform"/>
            <consortium name="The Broad Institute Genome Sequencing Center for Infectious Disease"/>
            <person name="Wu L."/>
            <person name="Ma J."/>
        </authorList>
    </citation>
    <scope>NUCLEOTIDE SEQUENCE [LARGE SCALE GENOMIC DNA]</scope>
    <source>
        <strain evidence="5">LMG 29894</strain>
    </source>
</reference>
<dbReference type="PROSITE" id="PS01123">
    <property type="entry name" value="TNASE_1"/>
    <property type="match status" value="1"/>
</dbReference>
<accession>A0ABV8MI43</accession>
<keyword evidence="2" id="KW-0472">Membrane</keyword>
<evidence type="ECO:0000313" key="5">
    <source>
        <dbReference type="Proteomes" id="UP001595791"/>
    </source>
</evidence>
<keyword evidence="5" id="KW-1185">Reference proteome</keyword>
<dbReference type="Proteomes" id="UP001595791">
    <property type="component" value="Unassembled WGS sequence"/>
</dbReference>
<proteinExistence type="predicted"/>
<dbReference type="PANTHER" id="PTHR12302:SF26">
    <property type="entry name" value="BLR1266 PROTEIN"/>
    <property type="match status" value="1"/>
</dbReference>
<organism evidence="4 5">
    <name type="scientific">Chitinimonas lacunae</name>
    <dbReference type="NCBI Taxonomy" id="1963018"/>
    <lineage>
        <taxon>Bacteria</taxon>
        <taxon>Pseudomonadati</taxon>
        <taxon>Pseudomonadota</taxon>
        <taxon>Betaproteobacteria</taxon>
        <taxon>Neisseriales</taxon>
        <taxon>Chitinibacteraceae</taxon>
        <taxon>Chitinimonas</taxon>
    </lineage>
</organism>
<comment type="caution">
    <text evidence="4">The sequence shown here is derived from an EMBL/GenBank/DDBJ whole genome shotgun (WGS) entry which is preliminary data.</text>
</comment>
<dbReference type="Pfam" id="PF00565">
    <property type="entry name" value="SNase"/>
    <property type="match status" value="1"/>
</dbReference>
<dbReference type="PROSITE" id="PS50830">
    <property type="entry name" value="TNASE_3"/>
    <property type="match status" value="1"/>
</dbReference>
<dbReference type="SUPFAM" id="SSF50199">
    <property type="entry name" value="Staphylococcal nuclease"/>
    <property type="match status" value="1"/>
</dbReference>
<keyword evidence="2" id="KW-0812">Transmembrane</keyword>
<feature type="transmembrane region" description="Helical" evidence="2">
    <location>
        <begin position="20"/>
        <end position="41"/>
    </location>
</feature>
<evidence type="ECO:0000256" key="1">
    <source>
        <dbReference type="SAM" id="MobiDB-lite"/>
    </source>
</evidence>
<dbReference type="InterPro" id="IPR016071">
    <property type="entry name" value="Staphylococal_nuclease_OB-fold"/>
</dbReference>
<dbReference type="Gene3D" id="2.40.50.90">
    <property type="match status" value="1"/>
</dbReference>
<sequence>MKPTRQQARAAGRVLSATTWPSRIAALLVLLSTLFAAYHIGREAPKEWPERSAESGQVKRGQVVEGEVVGVADGDTITVVDADKHQYKIRLAFVDAPEKTQPHGARAKQNLSDLVYGQAVKVEIEDVDRYQRAVGHIWRNGRDVNLAQLEAGYAWHYTQYAKKKQPEAEFERYRTAESQARRRQQGLWSDEKPTPPWEYRRAKREK</sequence>
<feature type="compositionally biased region" description="Basic and acidic residues" evidence="1">
    <location>
        <begin position="164"/>
        <end position="175"/>
    </location>
</feature>